<organism evidence="1 2">
    <name type="scientific">Scutellospora calospora</name>
    <dbReference type="NCBI Taxonomy" id="85575"/>
    <lineage>
        <taxon>Eukaryota</taxon>
        <taxon>Fungi</taxon>
        <taxon>Fungi incertae sedis</taxon>
        <taxon>Mucoromycota</taxon>
        <taxon>Glomeromycotina</taxon>
        <taxon>Glomeromycetes</taxon>
        <taxon>Diversisporales</taxon>
        <taxon>Gigasporaceae</taxon>
        <taxon>Scutellospora</taxon>
    </lineage>
</organism>
<feature type="non-terminal residue" evidence="1">
    <location>
        <position position="303"/>
    </location>
</feature>
<proteinExistence type="predicted"/>
<reference evidence="1" key="1">
    <citation type="submission" date="2021-06" db="EMBL/GenBank/DDBJ databases">
        <authorList>
            <person name="Kallberg Y."/>
            <person name="Tangrot J."/>
            <person name="Rosling A."/>
        </authorList>
    </citation>
    <scope>NUCLEOTIDE SEQUENCE</scope>
    <source>
        <strain evidence="1">AU212A</strain>
    </source>
</reference>
<accession>A0ACA9LT70</accession>
<comment type="caution">
    <text evidence="1">The sequence shown here is derived from an EMBL/GenBank/DDBJ whole genome shotgun (WGS) entry which is preliminary data.</text>
</comment>
<evidence type="ECO:0000313" key="2">
    <source>
        <dbReference type="Proteomes" id="UP000789860"/>
    </source>
</evidence>
<sequence length="303" mass="34149">MGRSNNVGNMVDSSLSSSNVRIATPSTFPSVQDQIQPFTPTIDKSPNSMSNINPINSFNFINRQTSTTPTTTNIILDYLLYLSINARLEHTKNDLQEIPEEQLQFAKLYHKKGQDVKQIVEGLLQSHRIHASSLRLPLSLKHRLYLCQLLYLVFDRSILSSTPLKSTRVQNSSTIPTRSQSPTSQSLLSSATINLSQKQRAHKLPANLLKYEKHFKNPLLSRCRKHRLSICNTCLQHPNNSSTIPPWSRRRATPPKPIPSCKTAPGLIDAIPVFITTSVITYRIANEQQMDFDHNDSSLVKPL</sequence>
<dbReference type="EMBL" id="CAJVPM010007865">
    <property type="protein sequence ID" value="CAG8549557.1"/>
    <property type="molecule type" value="Genomic_DNA"/>
</dbReference>
<keyword evidence="2" id="KW-1185">Reference proteome</keyword>
<protein>
    <submittedName>
        <fullName evidence="1">7456_t:CDS:1</fullName>
    </submittedName>
</protein>
<dbReference type="Proteomes" id="UP000789860">
    <property type="component" value="Unassembled WGS sequence"/>
</dbReference>
<evidence type="ECO:0000313" key="1">
    <source>
        <dbReference type="EMBL" id="CAG8549557.1"/>
    </source>
</evidence>
<name>A0ACA9LT70_9GLOM</name>
<gene>
    <name evidence="1" type="ORF">SCALOS_LOCUS5127</name>
</gene>